<feature type="transmembrane region" description="Helical" evidence="6">
    <location>
        <begin position="55"/>
        <end position="72"/>
    </location>
</feature>
<evidence type="ECO:0000259" key="7">
    <source>
        <dbReference type="Pfam" id="PF01636"/>
    </source>
</evidence>
<protein>
    <submittedName>
        <fullName evidence="8">O-antigen/teichoic acid export membrane protein</fullName>
    </submittedName>
</protein>
<keyword evidence="4 6" id="KW-1133">Transmembrane helix</keyword>
<evidence type="ECO:0000256" key="6">
    <source>
        <dbReference type="SAM" id="Phobius"/>
    </source>
</evidence>
<comment type="caution">
    <text evidence="8">The sequence shown here is derived from an EMBL/GenBank/DDBJ whole genome shotgun (WGS) entry which is preliminary data.</text>
</comment>
<dbReference type="AlphaFoldDB" id="A0A561T2D1"/>
<evidence type="ECO:0000256" key="3">
    <source>
        <dbReference type="ARBA" id="ARBA00022692"/>
    </source>
</evidence>
<evidence type="ECO:0000256" key="5">
    <source>
        <dbReference type="ARBA" id="ARBA00023136"/>
    </source>
</evidence>
<gene>
    <name evidence="8" type="ORF">FHX44_117212</name>
</gene>
<feature type="transmembrane region" description="Helical" evidence="6">
    <location>
        <begin position="373"/>
        <end position="392"/>
    </location>
</feature>
<evidence type="ECO:0000256" key="2">
    <source>
        <dbReference type="ARBA" id="ARBA00022475"/>
    </source>
</evidence>
<keyword evidence="2" id="KW-1003">Cell membrane</keyword>
<comment type="subcellular location">
    <subcellularLocation>
        <location evidence="1">Cell membrane</location>
        <topology evidence="1">Multi-pass membrane protein</topology>
    </subcellularLocation>
</comment>
<evidence type="ECO:0000313" key="9">
    <source>
        <dbReference type="Proteomes" id="UP000321261"/>
    </source>
</evidence>
<evidence type="ECO:0000256" key="1">
    <source>
        <dbReference type="ARBA" id="ARBA00004651"/>
    </source>
</evidence>
<feature type="transmembrane region" description="Helical" evidence="6">
    <location>
        <begin position="339"/>
        <end position="361"/>
    </location>
</feature>
<dbReference type="Proteomes" id="UP000321261">
    <property type="component" value="Unassembled WGS sequence"/>
</dbReference>
<feature type="transmembrane region" description="Helical" evidence="6">
    <location>
        <begin position="125"/>
        <end position="145"/>
    </location>
</feature>
<accession>A0A561T2D1</accession>
<keyword evidence="5 6" id="KW-0472">Membrane</keyword>
<name>A0A561T2D1_9PSEU</name>
<dbReference type="Gene3D" id="3.90.1200.10">
    <property type="match status" value="1"/>
</dbReference>
<feature type="transmembrane region" description="Helical" evidence="6">
    <location>
        <begin position="312"/>
        <end position="333"/>
    </location>
</feature>
<dbReference type="InterPro" id="IPR011009">
    <property type="entry name" value="Kinase-like_dom_sf"/>
</dbReference>
<keyword evidence="9" id="KW-1185">Reference proteome</keyword>
<evidence type="ECO:0000256" key="4">
    <source>
        <dbReference type="ARBA" id="ARBA00022989"/>
    </source>
</evidence>
<proteinExistence type="predicted"/>
<feature type="domain" description="Aminoglycoside phosphotransferase" evidence="7">
    <location>
        <begin position="465"/>
        <end position="656"/>
    </location>
</feature>
<dbReference type="EMBL" id="VIWU01000001">
    <property type="protein sequence ID" value="TWF81269.1"/>
    <property type="molecule type" value="Genomic_DNA"/>
</dbReference>
<reference evidence="8 9" key="1">
    <citation type="submission" date="2019-06" db="EMBL/GenBank/DDBJ databases">
        <title>Sequencing the genomes of 1000 actinobacteria strains.</title>
        <authorList>
            <person name="Klenk H.-P."/>
        </authorList>
    </citation>
    <scope>NUCLEOTIDE SEQUENCE [LARGE SCALE GENOMIC DNA]</scope>
    <source>
        <strain evidence="8 9">DSM 45671</strain>
    </source>
</reference>
<feature type="transmembrane region" description="Helical" evidence="6">
    <location>
        <begin position="166"/>
        <end position="184"/>
    </location>
</feature>
<sequence>MVVAVARVKSLLNGWRSPQHRDGLALVVSSGMSSAVGLLYWVLAAQMFPADVVGVNAVAVSSLMLVGGIAHLNMSHALLRFVPVAGTAARRLVVLGYLVAITLSGLAGAGFAVGAMWWAPELVDIAGYGALIAFFAVSCPVWTLFSLQDYVLTAVGRATAVPIENLVFSVLKIGLLVAVTLAAVPGGIALSWVIATALIVLPINLWLLIRLLPAHGRRTAERAVPITAGAIGRFIGADYVGALFWQAAMMGLPVLVLGRLGAEAAAAYNMVWQFGLALYMVPSGMGQSMIAHNAADPAQVHKARRETVRRGLMLVVPVALVLALAAPLVLALFGPHYAATGAGALALIALSAIPNVVTAAATSTARVRQRRGVQFGVPTSISVLTIGLAWVLMPHLGVLAVGLAWFAAQCCVATVVLIMNAPWVPGPPGAWIDGIRSSALLRRVGEDGLRRVGAPADWAIGSAMGGGSETVVVAIGPVGERRAMLKAADTANGQQELRQQTSALAALHADPRLQHWTPLIPRVLGTAEVGDTYCLTETLLPGGSGPDALADPARRGPFLSSAVAAISELHRQTATLRRIGDAELDCWVHQPFTALSRTLPAGLKAEAGRVAALLDTRLRGQIVGVGWTHGDYLPVNLLAAPNGRVSAIIDWCTARPDGLSVLDVATFIPMAEAMASGEEYGPVVLRWLGGVPRAEADVLVGCQSALGGSVLAPEVLVLLGWLEHVHSCVSRSDRMAANPVWNRRNVRVVLQGAADLLDRGPTAQAQPEWATRAAR</sequence>
<dbReference type="PANTHER" id="PTHR30250">
    <property type="entry name" value="PST FAMILY PREDICTED COLANIC ACID TRANSPORTER"/>
    <property type="match status" value="1"/>
</dbReference>
<feature type="transmembrane region" description="Helical" evidence="6">
    <location>
        <begin position="23"/>
        <end position="43"/>
    </location>
</feature>
<feature type="transmembrane region" description="Helical" evidence="6">
    <location>
        <begin position="224"/>
        <end position="245"/>
    </location>
</feature>
<dbReference type="Pfam" id="PF01636">
    <property type="entry name" value="APH"/>
    <property type="match status" value="1"/>
</dbReference>
<dbReference type="SUPFAM" id="SSF56112">
    <property type="entry name" value="Protein kinase-like (PK-like)"/>
    <property type="match status" value="1"/>
</dbReference>
<dbReference type="GO" id="GO:0005886">
    <property type="term" value="C:plasma membrane"/>
    <property type="evidence" value="ECO:0007669"/>
    <property type="project" value="UniProtKB-SubCell"/>
</dbReference>
<dbReference type="PANTHER" id="PTHR30250:SF11">
    <property type="entry name" value="O-ANTIGEN TRANSPORTER-RELATED"/>
    <property type="match status" value="1"/>
</dbReference>
<keyword evidence="3 6" id="KW-0812">Transmembrane</keyword>
<feature type="transmembrane region" description="Helical" evidence="6">
    <location>
        <begin position="92"/>
        <end position="119"/>
    </location>
</feature>
<dbReference type="InterPro" id="IPR050833">
    <property type="entry name" value="Poly_Biosynth_Transport"/>
</dbReference>
<evidence type="ECO:0000313" key="8">
    <source>
        <dbReference type="EMBL" id="TWF81269.1"/>
    </source>
</evidence>
<feature type="transmembrane region" description="Helical" evidence="6">
    <location>
        <begin position="190"/>
        <end position="212"/>
    </location>
</feature>
<organism evidence="8 9">
    <name type="scientific">Pseudonocardia hierapolitana</name>
    <dbReference type="NCBI Taxonomy" id="1128676"/>
    <lineage>
        <taxon>Bacteria</taxon>
        <taxon>Bacillati</taxon>
        <taxon>Actinomycetota</taxon>
        <taxon>Actinomycetes</taxon>
        <taxon>Pseudonocardiales</taxon>
        <taxon>Pseudonocardiaceae</taxon>
        <taxon>Pseudonocardia</taxon>
    </lineage>
</organism>
<dbReference type="InterPro" id="IPR002575">
    <property type="entry name" value="Aminoglycoside_PTrfase"/>
</dbReference>